<evidence type="ECO:0000313" key="2">
    <source>
        <dbReference type="EMBL" id="CAH9139697.1"/>
    </source>
</evidence>
<reference evidence="2" key="1">
    <citation type="submission" date="2022-07" db="EMBL/GenBank/DDBJ databases">
        <authorList>
            <person name="Macas J."/>
            <person name="Novak P."/>
            <person name="Neumann P."/>
        </authorList>
    </citation>
    <scope>NUCLEOTIDE SEQUENCE</scope>
</reference>
<dbReference type="Pfam" id="PF13976">
    <property type="entry name" value="gag_pre-integrs"/>
    <property type="match status" value="1"/>
</dbReference>
<organism evidence="2 3">
    <name type="scientific">Cuscuta epithymum</name>
    <dbReference type="NCBI Taxonomy" id="186058"/>
    <lineage>
        <taxon>Eukaryota</taxon>
        <taxon>Viridiplantae</taxon>
        <taxon>Streptophyta</taxon>
        <taxon>Embryophyta</taxon>
        <taxon>Tracheophyta</taxon>
        <taxon>Spermatophyta</taxon>
        <taxon>Magnoliopsida</taxon>
        <taxon>eudicotyledons</taxon>
        <taxon>Gunneridae</taxon>
        <taxon>Pentapetalae</taxon>
        <taxon>asterids</taxon>
        <taxon>lamiids</taxon>
        <taxon>Solanales</taxon>
        <taxon>Convolvulaceae</taxon>
        <taxon>Cuscuteae</taxon>
        <taxon>Cuscuta</taxon>
        <taxon>Cuscuta subgen. Cuscuta</taxon>
    </lineage>
</organism>
<keyword evidence="3" id="KW-1185">Reference proteome</keyword>
<name>A0AAV0FVH0_9ASTE</name>
<dbReference type="Proteomes" id="UP001152523">
    <property type="component" value="Unassembled WGS sequence"/>
</dbReference>
<gene>
    <name evidence="2" type="ORF">CEPIT_LOCUS37784</name>
</gene>
<protein>
    <recommendedName>
        <fullName evidence="1">GAG-pre-integrase domain-containing protein</fullName>
    </recommendedName>
</protein>
<feature type="domain" description="GAG-pre-integrase" evidence="1">
    <location>
        <begin position="12"/>
        <end position="74"/>
    </location>
</feature>
<proteinExistence type="predicted"/>
<accession>A0AAV0FVH0</accession>
<dbReference type="AlphaFoldDB" id="A0AAV0FVH0"/>
<dbReference type="InterPro" id="IPR025724">
    <property type="entry name" value="GAG-pre-integrase_dom"/>
</dbReference>
<evidence type="ECO:0000259" key="1">
    <source>
        <dbReference type="Pfam" id="PF13976"/>
    </source>
</evidence>
<dbReference type="EMBL" id="CAMAPF010001018">
    <property type="protein sequence ID" value="CAH9139697.1"/>
    <property type="molecule type" value="Genomic_DNA"/>
</dbReference>
<comment type="caution">
    <text evidence="2">The sequence shown here is derived from an EMBL/GenBank/DDBJ whole genome shotgun (WGS) entry which is preliminary data.</text>
</comment>
<sequence length="99" mass="10955">MLIGVGERRGGVYYLCGAESVQASHVAGGTGELWHKRMGHPSSRVIQLLSVGQNKVAVRSDFNKSCDICARAKQTREIFNPSLNRALRIFELIHCDVWG</sequence>
<feature type="non-terminal residue" evidence="2">
    <location>
        <position position="99"/>
    </location>
</feature>
<evidence type="ECO:0000313" key="3">
    <source>
        <dbReference type="Proteomes" id="UP001152523"/>
    </source>
</evidence>